<organism evidence="3 4">
    <name type="scientific">Nocardioides acrostichi</name>
    <dbReference type="NCBI Taxonomy" id="2784339"/>
    <lineage>
        <taxon>Bacteria</taxon>
        <taxon>Bacillati</taxon>
        <taxon>Actinomycetota</taxon>
        <taxon>Actinomycetes</taxon>
        <taxon>Propionibacteriales</taxon>
        <taxon>Nocardioidaceae</taxon>
        <taxon>Nocardioides</taxon>
    </lineage>
</organism>
<dbReference type="Pfam" id="PF20434">
    <property type="entry name" value="BD-FAE"/>
    <property type="match status" value="1"/>
</dbReference>
<proteinExistence type="predicted"/>
<dbReference type="Gene3D" id="3.40.50.1820">
    <property type="entry name" value="alpha/beta hydrolase"/>
    <property type="match status" value="1"/>
</dbReference>
<sequence>MTSVRRRILLTLPLVGPFVWWLAGCAGPKEVPPMPQQATGPKRFVYGEDPSQYGELSLPGGDPRGVAVVVHGGFWRAAYGIEYAQPLVPSLVEQGWATWAIEYRRVGSGEGAGGGVPQTLDDVAAALDHLAALHRAGDLPTDPSRVPVVGIGHSAGGHLVTWAGAGGVLTHVVSQAGVLDLVAGASLGGGAVAAFLGHEPGPGDADVDPIRMVPLEVPVWCVHAQDDDVVPFAQSQAYVDAATSAGATAELRPVRSGGHFTLIDPDSEAWSATLEHLDTITQRT</sequence>
<dbReference type="InterPro" id="IPR029058">
    <property type="entry name" value="AB_hydrolase_fold"/>
</dbReference>
<dbReference type="Proteomes" id="UP000656804">
    <property type="component" value="Unassembled WGS sequence"/>
</dbReference>
<dbReference type="RefSeq" id="WP_194503913.1">
    <property type="nucleotide sequence ID" value="NZ_JADIVZ010000006.1"/>
</dbReference>
<protein>
    <submittedName>
        <fullName evidence="3">Prolyl oligopeptidase family serine peptidase</fullName>
    </submittedName>
</protein>
<name>A0A930YBN5_9ACTN</name>
<evidence type="ECO:0000259" key="2">
    <source>
        <dbReference type="Pfam" id="PF20434"/>
    </source>
</evidence>
<dbReference type="PANTHER" id="PTHR48081">
    <property type="entry name" value="AB HYDROLASE SUPERFAMILY PROTEIN C4A8.06C"/>
    <property type="match status" value="1"/>
</dbReference>
<gene>
    <name evidence="3" type="ORF">ISG29_13225</name>
</gene>
<evidence type="ECO:0000256" key="1">
    <source>
        <dbReference type="ARBA" id="ARBA00022801"/>
    </source>
</evidence>
<feature type="domain" description="BD-FAE-like" evidence="2">
    <location>
        <begin position="65"/>
        <end position="165"/>
    </location>
</feature>
<dbReference type="AlphaFoldDB" id="A0A930YBN5"/>
<dbReference type="SUPFAM" id="SSF53474">
    <property type="entry name" value="alpha/beta-Hydrolases"/>
    <property type="match status" value="1"/>
</dbReference>
<dbReference type="InterPro" id="IPR050300">
    <property type="entry name" value="GDXG_lipolytic_enzyme"/>
</dbReference>
<dbReference type="InterPro" id="IPR049492">
    <property type="entry name" value="BD-FAE-like_dom"/>
</dbReference>
<dbReference type="PROSITE" id="PS51257">
    <property type="entry name" value="PROKAR_LIPOPROTEIN"/>
    <property type="match status" value="1"/>
</dbReference>
<evidence type="ECO:0000313" key="3">
    <source>
        <dbReference type="EMBL" id="MBF4162653.1"/>
    </source>
</evidence>
<accession>A0A930YBN5</accession>
<comment type="caution">
    <text evidence="3">The sequence shown here is derived from an EMBL/GenBank/DDBJ whole genome shotgun (WGS) entry which is preliminary data.</text>
</comment>
<reference evidence="3" key="1">
    <citation type="submission" date="2020-11" db="EMBL/GenBank/DDBJ databases">
        <title>Nocardioides sp. CBS4Y-1, whole genome shotgun sequence.</title>
        <authorList>
            <person name="Tuo L."/>
        </authorList>
    </citation>
    <scope>NUCLEOTIDE SEQUENCE</scope>
    <source>
        <strain evidence="3">CBS4Y-1</strain>
    </source>
</reference>
<dbReference type="EMBL" id="JADIVZ010000006">
    <property type="protein sequence ID" value="MBF4162653.1"/>
    <property type="molecule type" value="Genomic_DNA"/>
</dbReference>
<evidence type="ECO:0000313" key="4">
    <source>
        <dbReference type="Proteomes" id="UP000656804"/>
    </source>
</evidence>
<dbReference type="GO" id="GO:0016787">
    <property type="term" value="F:hydrolase activity"/>
    <property type="evidence" value="ECO:0007669"/>
    <property type="project" value="UniProtKB-KW"/>
</dbReference>
<keyword evidence="4" id="KW-1185">Reference proteome</keyword>
<keyword evidence="1" id="KW-0378">Hydrolase</keyword>